<dbReference type="Proteomes" id="UP000585905">
    <property type="component" value="Unassembled WGS sequence"/>
</dbReference>
<dbReference type="AlphaFoldDB" id="A0A839EBT1"/>
<dbReference type="Gene3D" id="1.10.287.1080">
    <property type="entry name" value="MazG-like"/>
    <property type="match status" value="1"/>
</dbReference>
<dbReference type="GO" id="GO:0046061">
    <property type="term" value="P:dATP catabolic process"/>
    <property type="evidence" value="ECO:0007669"/>
    <property type="project" value="TreeGrafter"/>
</dbReference>
<reference evidence="3 4" key="1">
    <citation type="submission" date="2020-07" db="EMBL/GenBank/DDBJ databases">
        <title>Sequencing the genomes of 1000 actinobacteria strains.</title>
        <authorList>
            <person name="Klenk H.-P."/>
        </authorList>
    </citation>
    <scope>NUCLEOTIDE SEQUENCE [LARGE SCALE GENOMIC DNA]</scope>
    <source>
        <strain evidence="3 4">DSM 19663</strain>
    </source>
</reference>
<proteinExistence type="predicted"/>
<feature type="domain" description="NTP pyrophosphohydrolase MazG-like" evidence="2">
    <location>
        <begin position="48"/>
        <end position="123"/>
    </location>
</feature>
<dbReference type="InterPro" id="IPR048015">
    <property type="entry name" value="NTP-PPase_MazG-like_N"/>
</dbReference>
<dbReference type="FunFam" id="1.10.287.1080:FF:000001">
    <property type="entry name" value="Nucleoside triphosphate pyrophosphohydrolase"/>
    <property type="match status" value="1"/>
</dbReference>
<dbReference type="RefSeq" id="WP_182490723.1">
    <property type="nucleotide sequence ID" value="NZ_BAAAOV010000001.1"/>
</dbReference>
<accession>A0A839EBT1</accession>
<dbReference type="EC" id="3.6.1.66" evidence="3"/>
<name>A0A839EBT1_9MICO</name>
<dbReference type="GO" id="GO:0036220">
    <property type="term" value="F:ITP diphosphatase activity"/>
    <property type="evidence" value="ECO:0007669"/>
    <property type="project" value="UniProtKB-EC"/>
</dbReference>
<feature type="compositionally biased region" description="Polar residues" evidence="1">
    <location>
        <begin position="1"/>
        <end position="11"/>
    </location>
</feature>
<feature type="region of interest" description="Disordered" evidence="1">
    <location>
        <begin position="1"/>
        <end position="20"/>
    </location>
</feature>
<keyword evidence="3" id="KW-0378">Hydrolase</keyword>
<dbReference type="GO" id="GO:0046047">
    <property type="term" value="P:TTP catabolic process"/>
    <property type="evidence" value="ECO:0007669"/>
    <property type="project" value="TreeGrafter"/>
</dbReference>
<dbReference type="GO" id="GO:0006950">
    <property type="term" value="P:response to stress"/>
    <property type="evidence" value="ECO:0007669"/>
    <property type="project" value="UniProtKB-ARBA"/>
</dbReference>
<dbReference type="PANTHER" id="PTHR30522:SF0">
    <property type="entry name" value="NUCLEOSIDE TRIPHOSPHATE PYROPHOSPHOHYDROLASE"/>
    <property type="match status" value="1"/>
</dbReference>
<protein>
    <submittedName>
        <fullName evidence="3">XTP/dITP diphosphohydrolase</fullName>
        <ecNumber evidence="3">3.6.1.66</ecNumber>
    </submittedName>
</protein>
<dbReference type="Pfam" id="PF03819">
    <property type="entry name" value="MazG"/>
    <property type="match status" value="1"/>
</dbReference>
<sequence>MSSTTPDSHGPTTAPAGTPVEAHPALDALIGVMARLRAPGGCAWDAEQTHESLTKYLIEEAHELVDAIEHGTRDDLLEELGDVMYQVLFHADIAAADPADPFTIEDVAARSMRKMVGRHPHVFADVVADTADEVSANWETWKAAEKPARTSVLDGLPAGLPALVRADKVLSKGVGVTPAPDAGGDRRGAPDLADEQALGEELLHLVAVARERGWDAERALRTATRHLEAAIRAAEAKPAPVEESSR</sequence>
<comment type="caution">
    <text evidence="3">The sequence shown here is derived from an EMBL/GenBank/DDBJ whole genome shotgun (WGS) entry which is preliminary data.</text>
</comment>
<evidence type="ECO:0000313" key="3">
    <source>
        <dbReference type="EMBL" id="MBA8847902.1"/>
    </source>
</evidence>
<dbReference type="InterPro" id="IPR011551">
    <property type="entry name" value="NTP_PyrPHydrolase_MazG"/>
</dbReference>
<dbReference type="GO" id="GO:0046081">
    <property type="term" value="P:dUTP catabolic process"/>
    <property type="evidence" value="ECO:0007669"/>
    <property type="project" value="TreeGrafter"/>
</dbReference>
<dbReference type="SUPFAM" id="SSF101386">
    <property type="entry name" value="all-alpha NTP pyrophosphatases"/>
    <property type="match status" value="1"/>
</dbReference>
<gene>
    <name evidence="3" type="ORF">FHX53_001494</name>
</gene>
<evidence type="ECO:0000259" key="2">
    <source>
        <dbReference type="Pfam" id="PF03819"/>
    </source>
</evidence>
<dbReference type="PANTHER" id="PTHR30522">
    <property type="entry name" value="NUCLEOSIDE TRIPHOSPHATE PYROPHOSPHOHYDROLASE"/>
    <property type="match status" value="1"/>
</dbReference>
<dbReference type="CDD" id="cd11528">
    <property type="entry name" value="NTP-PPase_MazG_Nterm"/>
    <property type="match status" value="1"/>
</dbReference>
<dbReference type="GO" id="GO:0006203">
    <property type="term" value="P:dGTP catabolic process"/>
    <property type="evidence" value="ECO:0007669"/>
    <property type="project" value="TreeGrafter"/>
</dbReference>
<dbReference type="InterPro" id="IPR004518">
    <property type="entry name" value="MazG-like_dom"/>
</dbReference>
<dbReference type="GO" id="GO:0046052">
    <property type="term" value="P:UTP catabolic process"/>
    <property type="evidence" value="ECO:0007669"/>
    <property type="project" value="TreeGrafter"/>
</dbReference>
<dbReference type="EMBL" id="JACGWX010000003">
    <property type="protein sequence ID" value="MBA8847902.1"/>
    <property type="molecule type" value="Genomic_DNA"/>
</dbReference>
<keyword evidence="4" id="KW-1185">Reference proteome</keyword>
<dbReference type="GO" id="GO:0046076">
    <property type="term" value="P:dTTP catabolic process"/>
    <property type="evidence" value="ECO:0007669"/>
    <property type="project" value="TreeGrafter"/>
</dbReference>
<organism evidence="3 4">
    <name type="scientific">Microcella alkalica</name>
    <dbReference type="NCBI Taxonomy" id="355930"/>
    <lineage>
        <taxon>Bacteria</taxon>
        <taxon>Bacillati</taxon>
        <taxon>Actinomycetota</taxon>
        <taxon>Actinomycetes</taxon>
        <taxon>Micrococcales</taxon>
        <taxon>Microbacteriaceae</taxon>
        <taxon>Microcella</taxon>
    </lineage>
</organism>
<evidence type="ECO:0000313" key="4">
    <source>
        <dbReference type="Proteomes" id="UP000585905"/>
    </source>
</evidence>
<evidence type="ECO:0000256" key="1">
    <source>
        <dbReference type="SAM" id="MobiDB-lite"/>
    </source>
</evidence>
<dbReference type="NCBIfam" id="TIGR00444">
    <property type="entry name" value="mazG"/>
    <property type="match status" value="1"/>
</dbReference>